<evidence type="ECO:0000313" key="1">
    <source>
        <dbReference type="EMBL" id="KAK7062439.1"/>
    </source>
</evidence>
<name>A0AAW0EBM5_9AGAR</name>
<sequence>MNSPCDTAGSHIRVADTTTRGVDFPLDLPVTLTTSITHLNRRVSNPKTKPTDEGIDDPISFTPAGESMDQTVDGQMQHTSVLFEDLRHSCGGALLTEAEVEKMAHRYLVDDTTRIFDEYLKRLVGSVGNPEAI</sequence>
<accession>A0AAW0EBM5</accession>
<dbReference type="Proteomes" id="UP001362999">
    <property type="component" value="Unassembled WGS sequence"/>
</dbReference>
<reference evidence="1 2" key="1">
    <citation type="journal article" date="2024" name="J Genomics">
        <title>Draft genome sequencing and assembly of Favolaschia claudopus CIRM-BRFM 2984 isolated from oak limbs.</title>
        <authorList>
            <person name="Navarro D."/>
            <person name="Drula E."/>
            <person name="Chaduli D."/>
            <person name="Cazenave R."/>
            <person name="Ahrendt S."/>
            <person name="Wang J."/>
            <person name="Lipzen A."/>
            <person name="Daum C."/>
            <person name="Barry K."/>
            <person name="Grigoriev I.V."/>
            <person name="Favel A."/>
            <person name="Rosso M.N."/>
            <person name="Martin F."/>
        </authorList>
    </citation>
    <scope>NUCLEOTIDE SEQUENCE [LARGE SCALE GENOMIC DNA]</scope>
    <source>
        <strain evidence="1 2">CIRM-BRFM 2984</strain>
    </source>
</reference>
<dbReference type="AlphaFoldDB" id="A0AAW0EBM5"/>
<organism evidence="1 2">
    <name type="scientific">Favolaschia claudopus</name>
    <dbReference type="NCBI Taxonomy" id="2862362"/>
    <lineage>
        <taxon>Eukaryota</taxon>
        <taxon>Fungi</taxon>
        <taxon>Dikarya</taxon>
        <taxon>Basidiomycota</taxon>
        <taxon>Agaricomycotina</taxon>
        <taxon>Agaricomycetes</taxon>
        <taxon>Agaricomycetidae</taxon>
        <taxon>Agaricales</taxon>
        <taxon>Marasmiineae</taxon>
        <taxon>Mycenaceae</taxon>
        <taxon>Favolaschia</taxon>
    </lineage>
</organism>
<gene>
    <name evidence="1" type="ORF">R3P38DRAFT_3167435</name>
</gene>
<evidence type="ECO:0000313" key="2">
    <source>
        <dbReference type="Proteomes" id="UP001362999"/>
    </source>
</evidence>
<comment type="caution">
    <text evidence="1">The sequence shown here is derived from an EMBL/GenBank/DDBJ whole genome shotgun (WGS) entry which is preliminary data.</text>
</comment>
<dbReference type="EMBL" id="JAWWNJ010000002">
    <property type="protein sequence ID" value="KAK7062439.1"/>
    <property type="molecule type" value="Genomic_DNA"/>
</dbReference>
<keyword evidence="2" id="KW-1185">Reference proteome</keyword>
<proteinExistence type="predicted"/>
<protein>
    <submittedName>
        <fullName evidence="1">Uncharacterized protein</fullName>
    </submittedName>
</protein>